<keyword evidence="1" id="KW-0472">Membrane</keyword>
<organism evidence="3 4">
    <name type="scientific">Gossypium stocksii</name>
    <dbReference type="NCBI Taxonomy" id="47602"/>
    <lineage>
        <taxon>Eukaryota</taxon>
        <taxon>Viridiplantae</taxon>
        <taxon>Streptophyta</taxon>
        <taxon>Embryophyta</taxon>
        <taxon>Tracheophyta</taxon>
        <taxon>Spermatophyta</taxon>
        <taxon>Magnoliopsida</taxon>
        <taxon>eudicotyledons</taxon>
        <taxon>Gunneridae</taxon>
        <taxon>Pentapetalae</taxon>
        <taxon>rosids</taxon>
        <taxon>malvids</taxon>
        <taxon>Malvales</taxon>
        <taxon>Malvaceae</taxon>
        <taxon>Malvoideae</taxon>
        <taxon>Gossypium</taxon>
    </lineage>
</organism>
<proteinExistence type="predicted"/>
<dbReference type="PANTHER" id="PTHR33116">
    <property type="entry name" value="REVERSE TRANSCRIPTASE ZINC-BINDING DOMAIN-CONTAINING PROTEIN-RELATED-RELATED"/>
    <property type="match status" value="1"/>
</dbReference>
<evidence type="ECO:0000256" key="1">
    <source>
        <dbReference type="SAM" id="Phobius"/>
    </source>
</evidence>
<dbReference type="InterPro" id="IPR043502">
    <property type="entry name" value="DNA/RNA_pol_sf"/>
</dbReference>
<feature type="domain" description="Reverse transcriptase" evidence="2">
    <location>
        <begin position="157"/>
        <end position="437"/>
    </location>
</feature>
<keyword evidence="1" id="KW-0812">Transmembrane</keyword>
<dbReference type="PANTHER" id="PTHR33116:SF75">
    <property type="entry name" value="RIBONUCLEASE H PROTEIN"/>
    <property type="match status" value="1"/>
</dbReference>
<dbReference type="CDD" id="cd01650">
    <property type="entry name" value="RT_nLTR_like"/>
    <property type="match status" value="1"/>
</dbReference>
<sequence length="524" mass="60544">MEELRILNLEFGETMRFKESIWKQKSRMSWLKEGDSNSAFFHRAVKFKAKRKMVNRMKFGNYWYSNPMALKEKLVNYFSDHFSCLLRNWKMDFVLNFKRLSDSEASNLELPFSMEEIKEAVWSCDENKAPGPDGFNICFFRKCWGVVKNDLYEMLKEFYLSRKLERCISSSFISLIPKNENPSKISKFRPIYLVSSLYKIVAKVLSRRLSGVVGGVVSDTQCAFIRGRQNFYGILIANEIIHSIKKKAVEGGSLILKLDFAKAYDCVRWDFLELVLLKMGFGVRWTGWMLECVSTARAAVLINGAVTNEFKFSRGLRQGDPLSPFLFILVTEALHLMLVKVKEIGMIEGIKSIIPRESISHLQFADDTILFLRADENVVRNSKYILCCFEMFSGLSINFSKSCIVGFDLEEEFLYRLAAVYRCRIGELPINYLGLPLGVDPRRSTSWNGIIDRVERRLSGWKCQSLSWVGRVVLINSVLSSMPIYFLSIFQAHSAVVKKIDKIRRNFLWGNVGGCRKMAKIRWK</sequence>
<gene>
    <name evidence="3" type="ORF">J1N35_003872</name>
</gene>
<protein>
    <recommendedName>
        <fullName evidence="2">Reverse transcriptase domain-containing protein</fullName>
    </recommendedName>
</protein>
<evidence type="ECO:0000313" key="3">
    <source>
        <dbReference type="EMBL" id="KAH1120712.1"/>
    </source>
</evidence>
<name>A0A9D3WBQ4_9ROSI</name>
<dbReference type="Pfam" id="PF00078">
    <property type="entry name" value="RVT_1"/>
    <property type="match status" value="1"/>
</dbReference>
<reference evidence="3 4" key="1">
    <citation type="journal article" date="2021" name="Plant Biotechnol. J.">
        <title>Multi-omics assisted identification of the key and species-specific regulatory components of drought-tolerant mechanisms in Gossypium stocksii.</title>
        <authorList>
            <person name="Yu D."/>
            <person name="Ke L."/>
            <person name="Zhang D."/>
            <person name="Wu Y."/>
            <person name="Sun Y."/>
            <person name="Mei J."/>
            <person name="Sun J."/>
            <person name="Sun Y."/>
        </authorList>
    </citation>
    <scope>NUCLEOTIDE SEQUENCE [LARGE SCALE GENOMIC DNA]</scope>
    <source>
        <strain evidence="4">cv. E1</strain>
        <tissue evidence="3">Leaf</tissue>
    </source>
</reference>
<dbReference type="SUPFAM" id="SSF56672">
    <property type="entry name" value="DNA/RNA polymerases"/>
    <property type="match status" value="1"/>
</dbReference>
<feature type="transmembrane region" description="Helical" evidence="1">
    <location>
        <begin position="468"/>
        <end position="490"/>
    </location>
</feature>
<evidence type="ECO:0000313" key="4">
    <source>
        <dbReference type="Proteomes" id="UP000828251"/>
    </source>
</evidence>
<comment type="caution">
    <text evidence="3">The sequence shown here is derived from an EMBL/GenBank/DDBJ whole genome shotgun (WGS) entry which is preliminary data.</text>
</comment>
<evidence type="ECO:0000259" key="2">
    <source>
        <dbReference type="PROSITE" id="PS50878"/>
    </source>
</evidence>
<dbReference type="OrthoDB" id="1702117at2759"/>
<accession>A0A9D3WBQ4</accession>
<dbReference type="PROSITE" id="PS50878">
    <property type="entry name" value="RT_POL"/>
    <property type="match status" value="1"/>
</dbReference>
<dbReference type="EMBL" id="JAIQCV010000002">
    <property type="protein sequence ID" value="KAH1120712.1"/>
    <property type="molecule type" value="Genomic_DNA"/>
</dbReference>
<dbReference type="Proteomes" id="UP000828251">
    <property type="component" value="Unassembled WGS sequence"/>
</dbReference>
<dbReference type="AlphaFoldDB" id="A0A9D3WBQ4"/>
<dbReference type="InterPro" id="IPR000477">
    <property type="entry name" value="RT_dom"/>
</dbReference>
<keyword evidence="1" id="KW-1133">Transmembrane helix</keyword>
<keyword evidence="4" id="KW-1185">Reference proteome</keyword>